<dbReference type="Gene3D" id="3.30.40.220">
    <property type="match status" value="1"/>
</dbReference>
<dbReference type="PRINTS" id="PR00106">
    <property type="entry name" value="DNAPOLB"/>
</dbReference>
<keyword evidence="3" id="KW-0548">Nucleotidyltransferase</keyword>
<sequence>MASCANGTKYKMSCEDLDLNSRYVNRDDSAFIQFTPFELTQEHWNKKVASYNMQDAKAGRSIKDNVKEDDYEYFRDIVYKGQCWFCEVRFTDKNPPTLDRIDNSLGHSKNNVQLACQWCNVRRGNRDPFITKGLIQLKRYYLAKGLPMPLKDEDTYHKLRLNITGGLANAFHRYNVKDETNINKLKFEGQYVVSYDLDYIMTHVCGYDFNSLHPSVMSAIKHDFIKYTGKRIYMPGYELDRIQCENDTRQGDQDASRRTQKELGLKIINNPLRFSNKKSDIDSVAVFIAEVKGHIDYKYINDYINCSPIIRKYKCKTLESVIGDFMHQHMKNNDQKTGDEENKLTVLLSTMGKYICFYFYYLWLLIDDCHFIIDDVKCVMTFSKHIGFESFVRKFIQQRIQSKIEGNSGGEQFNKITMNSSYGSDDMNQEHFSDIKLCDIHETFRKHLNGRFKSDRKLGDKLYAVEFEQQKFNCRTCLQVAFAVLDCAQYWFMNFYYNFLTPIIDMNRVHLIYCDTDSKMLAVAGDPKQNYQLGFSAVVKDKQFYEKNFYKFFPKPKSIISNEIKPQATRSIANESLRDWFLSKIVDEGQRKHKIKELQIQDEKKPLGVANEHCRSTLIALAPKNYWLRQEFDKKDPIAAKLKGMSLKLNPQINKDAYENNIKIGKIVKSKNTSLRQHQERNSDDEIFSKMSRINTTKNGITGVHTKMIVLENQCCCPYIDGISADKYRIQYKMLMP</sequence>
<evidence type="ECO:0000313" key="6">
    <source>
        <dbReference type="Proteomes" id="UP000324800"/>
    </source>
</evidence>
<dbReference type="PANTHER" id="PTHR33206:SF1">
    <property type="entry name" value="DNA-DIRECTED DNA POLYMERASE"/>
    <property type="match status" value="1"/>
</dbReference>
<dbReference type="GO" id="GO:0000166">
    <property type="term" value="F:nucleotide binding"/>
    <property type="evidence" value="ECO:0007669"/>
    <property type="project" value="InterPro"/>
</dbReference>
<evidence type="ECO:0000256" key="4">
    <source>
        <dbReference type="ARBA" id="ARBA00022932"/>
    </source>
</evidence>
<evidence type="ECO:0000256" key="2">
    <source>
        <dbReference type="ARBA" id="ARBA00022679"/>
    </source>
</evidence>
<dbReference type="InterPro" id="IPR043502">
    <property type="entry name" value="DNA/RNA_pol_sf"/>
</dbReference>
<accession>A0A5J4X918</accession>
<reference evidence="5 6" key="1">
    <citation type="submission" date="2019-03" db="EMBL/GenBank/DDBJ databases">
        <title>Single cell metagenomics reveals metabolic interactions within the superorganism composed of flagellate Streblomastix strix and complex community of Bacteroidetes bacteria on its surface.</title>
        <authorList>
            <person name="Treitli S.C."/>
            <person name="Kolisko M."/>
            <person name="Husnik F."/>
            <person name="Keeling P."/>
            <person name="Hampl V."/>
        </authorList>
    </citation>
    <scope>NUCLEOTIDE SEQUENCE [LARGE SCALE GENOMIC DNA]</scope>
    <source>
        <strain evidence="5">ST1C</strain>
    </source>
</reference>
<protein>
    <submittedName>
        <fullName evidence="5">Uncharacterized protein</fullName>
    </submittedName>
</protein>
<dbReference type="PANTHER" id="PTHR33206">
    <property type="entry name" value="PROTEIN CBG10425"/>
    <property type="match status" value="1"/>
</dbReference>
<proteinExistence type="inferred from homology"/>
<dbReference type="Proteomes" id="UP000324800">
    <property type="component" value="Unassembled WGS sequence"/>
</dbReference>
<comment type="caution">
    <text evidence="5">The sequence shown here is derived from an EMBL/GenBank/DDBJ whole genome shotgun (WGS) entry which is preliminary data.</text>
</comment>
<dbReference type="EMBL" id="SNRW01000105">
    <property type="protein sequence ID" value="KAA6403392.1"/>
    <property type="molecule type" value="Genomic_DNA"/>
</dbReference>
<keyword evidence="4" id="KW-0239">DNA-directed DNA polymerase</keyword>
<dbReference type="InterPro" id="IPR006172">
    <property type="entry name" value="DNA-dir_DNA_pol_B"/>
</dbReference>
<keyword evidence="2" id="KW-0808">Transferase</keyword>
<name>A0A5J4X918_9EUKA</name>
<dbReference type="SUPFAM" id="SSF56672">
    <property type="entry name" value="DNA/RNA polymerases"/>
    <property type="match status" value="1"/>
</dbReference>
<dbReference type="AlphaFoldDB" id="A0A5J4X918"/>
<dbReference type="GO" id="GO:0003676">
    <property type="term" value="F:nucleic acid binding"/>
    <property type="evidence" value="ECO:0007669"/>
    <property type="project" value="InterPro"/>
</dbReference>
<evidence type="ECO:0000313" key="5">
    <source>
        <dbReference type="EMBL" id="KAA6403392.1"/>
    </source>
</evidence>
<comment type="similarity">
    <text evidence="1">Belongs to the DNA polymerase type-B family.</text>
</comment>
<evidence type="ECO:0000256" key="3">
    <source>
        <dbReference type="ARBA" id="ARBA00022695"/>
    </source>
</evidence>
<evidence type="ECO:0000256" key="1">
    <source>
        <dbReference type="ARBA" id="ARBA00005755"/>
    </source>
</evidence>
<gene>
    <name evidence="5" type="ORF">EZS28_001074</name>
</gene>
<dbReference type="GO" id="GO:0003887">
    <property type="term" value="F:DNA-directed DNA polymerase activity"/>
    <property type="evidence" value="ECO:0007669"/>
    <property type="project" value="UniProtKB-KW"/>
</dbReference>
<organism evidence="5 6">
    <name type="scientific">Streblomastix strix</name>
    <dbReference type="NCBI Taxonomy" id="222440"/>
    <lineage>
        <taxon>Eukaryota</taxon>
        <taxon>Metamonada</taxon>
        <taxon>Preaxostyla</taxon>
        <taxon>Oxymonadida</taxon>
        <taxon>Streblomastigidae</taxon>
        <taxon>Streblomastix</taxon>
    </lineage>
</organism>